<evidence type="ECO:0000259" key="13">
    <source>
        <dbReference type="PROSITE" id="PS51294"/>
    </source>
</evidence>
<dbReference type="PROSITE" id="PS51294">
    <property type="entry name" value="HTH_MYB"/>
    <property type="match status" value="2"/>
</dbReference>
<dbReference type="OrthoDB" id="1410009at2759"/>
<feature type="region of interest" description="Disordered" evidence="11">
    <location>
        <begin position="115"/>
        <end position="160"/>
    </location>
</feature>
<dbReference type="STRING" id="106004.A0A1Y2FU05"/>
<evidence type="ECO:0000256" key="8">
    <source>
        <dbReference type="ARBA" id="ARBA00034837"/>
    </source>
</evidence>
<proteinExistence type="inferred from homology"/>
<evidence type="ECO:0000313" key="14">
    <source>
        <dbReference type="EMBL" id="ORY87429.1"/>
    </source>
</evidence>
<dbReference type="GO" id="GO:0003677">
    <property type="term" value="F:DNA binding"/>
    <property type="evidence" value="ECO:0007669"/>
    <property type="project" value="UniProtKB-KW"/>
</dbReference>
<evidence type="ECO:0000256" key="11">
    <source>
        <dbReference type="SAM" id="MobiDB-lite"/>
    </source>
</evidence>
<accession>A0A1Y2FU05</accession>
<feature type="domain" description="HTH myb-type" evidence="13">
    <location>
        <begin position="58"/>
        <end position="107"/>
    </location>
</feature>
<evidence type="ECO:0000256" key="3">
    <source>
        <dbReference type="ARBA" id="ARBA00022728"/>
    </source>
</evidence>
<reference evidence="14 15" key="1">
    <citation type="submission" date="2016-07" db="EMBL/GenBank/DDBJ databases">
        <title>Pervasive Adenine N6-methylation of Active Genes in Fungi.</title>
        <authorList>
            <consortium name="DOE Joint Genome Institute"/>
            <person name="Mondo S.J."/>
            <person name="Dannebaum R.O."/>
            <person name="Kuo R.C."/>
            <person name="Labutti K."/>
            <person name="Haridas S."/>
            <person name="Kuo A."/>
            <person name="Salamov A."/>
            <person name="Ahrendt S.R."/>
            <person name="Lipzen A."/>
            <person name="Sullivan W."/>
            <person name="Andreopoulos W.B."/>
            <person name="Clum A."/>
            <person name="Lindquist E."/>
            <person name="Daum C."/>
            <person name="Ramamoorthy G.K."/>
            <person name="Gryganskyi A."/>
            <person name="Culley D."/>
            <person name="Magnuson J.K."/>
            <person name="James T.Y."/>
            <person name="O'Malley M.A."/>
            <person name="Stajich J.E."/>
            <person name="Spatafora J.W."/>
            <person name="Visel A."/>
            <person name="Grigoriev I.V."/>
        </authorList>
    </citation>
    <scope>NUCLEOTIDE SEQUENCE [LARGE SCALE GENOMIC DNA]</scope>
    <source>
        <strain evidence="14 15">62-1032</strain>
    </source>
</reference>
<dbReference type="InterPro" id="IPR009057">
    <property type="entry name" value="Homeodomain-like_sf"/>
</dbReference>
<evidence type="ECO:0000256" key="1">
    <source>
        <dbReference type="ARBA" id="ARBA00010506"/>
    </source>
</evidence>
<organism evidence="14 15">
    <name type="scientific">Leucosporidium creatinivorum</name>
    <dbReference type="NCBI Taxonomy" id="106004"/>
    <lineage>
        <taxon>Eukaryota</taxon>
        <taxon>Fungi</taxon>
        <taxon>Dikarya</taxon>
        <taxon>Basidiomycota</taxon>
        <taxon>Pucciniomycotina</taxon>
        <taxon>Microbotryomycetes</taxon>
        <taxon>Leucosporidiales</taxon>
        <taxon>Leucosporidium</taxon>
    </lineage>
</organism>
<dbReference type="AlphaFoldDB" id="A0A1Y2FU05"/>
<feature type="compositionally biased region" description="Basic and acidic residues" evidence="11">
    <location>
        <begin position="127"/>
        <end position="150"/>
    </location>
</feature>
<dbReference type="PANTHER" id="PTHR45885:SF1">
    <property type="entry name" value="CELL DIVISION CYCLE 5-LIKE PROTEIN"/>
    <property type="match status" value="1"/>
</dbReference>
<dbReference type="PANTHER" id="PTHR45885">
    <property type="entry name" value="CELL DIVISION CYCLE 5-LIKE PROTEIN"/>
    <property type="match status" value="1"/>
</dbReference>
<evidence type="ECO:0000256" key="4">
    <source>
        <dbReference type="ARBA" id="ARBA00022737"/>
    </source>
</evidence>
<dbReference type="GO" id="GO:0000974">
    <property type="term" value="C:Prp19 complex"/>
    <property type="evidence" value="ECO:0007669"/>
    <property type="project" value="InterPro"/>
</dbReference>
<evidence type="ECO:0000256" key="9">
    <source>
        <dbReference type="ARBA" id="ARBA00069095"/>
    </source>
</evidence>
<evidence type="ECO:0000313" key="15">
    <source>
        <dbReference type="Proteomes" id="UP000193467"/>
    </source>
</evidence>
<feature type="domain" description="Myb-like" evidence="12">
    <location>
        <begin position="54"/>
        <end position="103"/>
    </location>
</feature>
<dbReference type="InterPro" id="IPR021786">
    <property type="entry name" value="Cdc5p/Cef1_C"/>
</dbReference>
<gene>
    <name evidence="14" type="ORF">BCR35DRAFT_320959</name>
</gene>
<keyword evidence="2" id="KW-0507">mRNA processing</keyword>
<dbReference type="InterPro" id="IPR047242">
    <property type="entry name" value="CDC5L/Cef1"/>
</dbReference>
<dbReference type="GO" id="GO:0005681">
    <property type="term" value="C:spliceosomal complex"/>
    <property type="evidence" value="ECO:0007669"/>
    <property type="project" value="UniProtKB-KW"/>
</dbReference>
<dbReference type="Gene3D" id="1.10.10.60">
    <property type="entry name" value="Homeodomain-like"/>
    <property type="match status" value="2"/>
</dbReference>
<dbReference type="InterPro" id="IPR047240">
    <property type="entry name" value="SANT_CDC5L_II"/>
</dbReference>
<keyword evidence="6" id="KW-0508">mRNA splicing</keyword>
<dbReference type="SUPFAM" id="SSF46689">
    <property type="entry name" value="Homeodomain-like"/>
    <property type="match status" value="1"/>
</dbReference>
<name>A0A1Y2FU05_9BASI</name>
<dbReference type="FunFam" id="1.10.10.60:FF:000021">
    <property type="entry name" value="CDC5 cell division cycle 5-like"/>
    <property type="match status" value="1"/>
</dbReference>
<dbReference type="FunCoup" id="A0A1Y2FU05">
    <property type="interactions" value="649"/>
</dbReference>
<dbReference type="InterPro" id="IPR017930">
    <property type="entry name" value="Myb_dom"/>
</dbReference>
<sequence>MRIIVKGGVWKNTEDEILKAAISKYGKNQWARISSLLVRKTPKQCKARWMEWLDPAIKKTEWSKEEDEKLLHLAKLMPTQWRTIAPIVGRTANQCLERYQKLLDEAEQAENDELGLAGVDDAGPSADDVRRLRPGEVDPDPENRPARPDPIDMDEDEKEMLSEARARLANTQGKKAKRKARERALEEARRLAILQKKRELKAAGILMRAKPKKGGMDYMADIPFEKQPAPGFYDTTEEQAKRYAAPLGKNLRQLEGQKRKQDIEEDDRRKKQKQKKDNKDADAMSHFIPSKDSLIQQQKEAQQISKRRRLVLPSAQVGEAELEEIVKIGQAGENARAMVDDNGNEASQGLLGEYSALGHAKDARTPRTAPQHDNVMAEARNIRNLSMQQTPLLGEENTPMHELVGRTGFEGATPRGSVAATPNPLATPLHSNTSDVSATPMSVSGRPGATPLRTPMRDSLSINDDSVSSFGETPRQERHRLHDLKSQLKQGFMSLPAPTNNFELVLPEDDEEAGDDEISQAMRIEDASEREAKLKALREAEEQKALARRTQVVKRGLPRPVDFDAAAFISQLTAAKDEPELVEEPSRKEAERLVAIEMVKLLEHDAISYPVAGGKRAGGGSSSLPFIEDERLAEARAAVHAEMAEAVGLPGASDAVLKRAIAMDVEEFNKIWRPKYEELAYDAQTKTMVPVSTLSDEERIAGLAARLDINRERMSKESAKAAKVEKKLGIVLGGYMARAKTLGGKLTEGYEDLARSRIELESFARLATNEEGAMARRTESLKDEVDKLERKEREGQARFRELMEMKELLSSQIEEMTMEEAERLNEAALAQMDE</sequence>
<dbReference type="Pfam" id="PF11831">
    <property type="entry name" value="Myb_Cef"/>
    <property type="match status" value="1"/>
</dbReference>
<feature type="compositionally biased region" description="Basic and acidic residues" evidence="11">
    <location>
        <begin position="255"/>
        <end position="283"/>
    </location>
</feature>
<evidence type="ECO:0000259" key="12">
    <source>
        <dbReference type="PROSITE" id="PS50090"/>
    </source>
</evidence>
<comment type="caution">
    <text evidence="14">The sequence shown here is derived from an EMBL/GenBank/DDBJ whole genome shotgun (WGS) entry which is preliminary data.</text>
</comment>
<dbReference type="PROSITE" id="PS50090">
    <property type="entry name" value="MYB_LIKE"/>
    <property type="match status" value="2"/>
</dbReference>
<feature type="compositionally biased region" description="Polar residues" evidence="11">
    <location>
        <begin position="429"/>
        <end position="442"/>
    </location>
</feature>
<keyword evidence="3" id="KW-0747">Spliceosome</keyword>
<evidence type="ECO:0000256" key="6">
    <source>
        <dbReference type="ARBA" id="ARBA00023187"/>
    </source>
</evidence>
<dbReference type="EMBL" id="MCGR01000013">
    <property type="protein sequence ID" value="ORY87429.1"/>
    <property type="molecule type" value="Genomic_DNA"/>
</dbReference>
<dbReference type="CDD" id="cd11659">
    <property type="entry name" value="SANT_CDC5_II"/>
    <property type="match status" value="1"/>
</dbReference>
<keyword evidence="4" id="KW-0677">Repeat</keyword>
<feature type="domain" description="HTH myb-type" evidence="13">
    <location>
        <begin position="2"/>
        <end position="57"/>
    </location>
</feature>
<keyword evidence="15" id="KW-1185">Reference proteome</keyword>
<feature type="region of interest" description="Disordered" evidence="11">
    <location>
        <begin position="406"/>
        <end position="478"/>
    </location>
</feature>
<dbReference type="InParanoid" id="A0A1Y2FU05"/>
<feature type="domain" description="Myb-like" evidence="12">
    <location>
        <begin position="2"/>
        <end position="53"/>
    </location>
</feature>
<protein>
    <recommendedName>
        <fullName evidence="8">Pre-mRNA-splicing factor CEF1</fullName>
    </recommendedName>
    <alternativeName>
        <fullName evidence="9">Pre-mRNA-splicing factor cef1</fullName>
    </alternativeName>
</protein>
<keyword evidence="10" id="KW-0175">Coiled coil</keyword>
<keyword evidence="7" id="KW-0539">Nucleus</keyword>
<dbReference type="InterPro" id="IPR001005">
    <property type="entry name" value="SANT/Myb"/>
</dbReference>
<dbReference type="Pfam" id="PF13921">
    <property type="entry name" value="Myb_DNA-bind_6"/>
    <property type="match status" value="1"/>
</dbReference>
<evidence type="ECO:0000256" key="5">
    <source>
        <dbReference type="ARBA" id="ARBA00023125"/>
    </source>
</evidence>
<feature type="region of interest" description="Disordered" evidence="11">
    <location>
        <begin position="244"/>
        <end position="295"/>
    </location>
</feature>
<evidence type="ECO:0000256" key="2">
    <source>
        <dbReference type="ARBA" id="ARBA00022664"/>
    </source>
</evidence>
<dbReference type="CDD" id="cd00167">
    <property type="entry name" value="SANT"/>
    <property type="match status" value="1"/>
</dbReference>
<dbReference type="GO" id="GO:0000398">
    <property type="term" value="P:mRNA splicing, via spliceosome"/>
    <property type="evidence" value="ECO:0007669"/>
    <property type="project" value="InterPro"/>
</dbReference>
<keyword evidence="5" id="KW-0238">DNA-binding</keyword>
<evidence type="ECO:0000256" key="10">
    <source>
        <dbReference type="SAM" id="Coils"/>
    </source>
</evidence>
<comment type="similarity">
    <text evidence="1">Belongs to the CEF1 family.</text>
</comment>
<feature type="compositionally biased region" description="Polar residues" evidence="11">
    <location>
        <begin position="460"/>
        <end position="471"/>
    </location>
</feature>
<dbReference type="SMART" id="SM00717">
    <property type="entry name" value="SANT"/>
    <property type="match status" value="2"/>
</dbReference>
<feature type="coiled-coil region" evidence="10">
    <location>
        <begin position="778"/>
        <end position="819"/>
    </location>
</feature>
<dbReference type="Proteomes" id="UP000193467">
    <property type="component" value="Unassembled WGS sequence"/>
</dbReference>
<evidence type="ECO:0000256" key="7">
    <source>
        <dbReference type="ARBA" id="ARBA00023242"/>
    </source>
</evidence>